<feature type="domain" description="Chitin-binding type-1" evidence="14">
    <location>
        <begin position="68"/>
        <end position="106"/>
    </location>
</feature>
<feature type="compositionally biased region" description="Gly residues" evidence="12">
    <location>
        <begin position="1156"/>
        <end position="1194"/>
    </location>
</feature>
<dbReference type="GO" id="GO:0008061">
    <property type="term" value="F:chitin binding"/>
    <property type="evidence" value="ECO:0007669"/>
    <property type="project" value="UniProtKB-UniRule"/>
</dbReference>
<keyword evidence="10" id="KW-1015">Disulfide bond</keyword>
<keyword evidence="13" id="KW-1133">Transmembrane helix</keyword>
<dbReference type="PROSITE" id="PS01095">
    <property type="entry name" value="GH18_1"/>
    <property type="match status" value="1"/>
</dbReference>
<name>A0A2H1GUM8_ZYMTR</name>
<dbReference type="InterPro" id="IPR017853">
    <property type="entry name" value="GH"/>
</dbReference>
<keyword evidence="8 11" id="KW-0326">Glycosidase</keyword>
<feature type="disulfide bond" evidence="10">
    <location>
        <begin position="77"/>
        <end position="89"/>
    </location>
</feature>
<dbReference type="GO" id="GO:0006032">
    <property type="term" value="P:chitin catabolic process"/>
    <property type="evidence" value="ECO:0007669"/>
    <property type="project" value="UniProtKB-KW"/>
</dbReference>
<feature type="domain" description="GH18" evidence="15">
    <location>
        <begin position="166"/>
        <end position="529"/>
    </location>
</feature>
<dbReference type="InterPro" id="IPR001579">
    <property type="entry name" value="Glyco_hydro_18_chit_AS"/>
</dbReference>
<dbReference type="InterPro" id="IPR001002">
    <property type="entry name" value="Chitin-bd_1"/>
</dbReference>
<dbReference type="PANTHER" id="PTHR11177:SF397">
    <property type="entry name" value="CHITINASE"/>
    <property type="match status" value="1"/>
</dbReference>
<reference evidence="17" key="1">
    <citation type="submission" date="2017-05" db="EMBL/GenBank/DDBJ databases">
        <authorList>
            <person name="Song R."/>
            <person name="Chenine A.L."/>
            <person name="Ruprecht R.M."/>
        </authorList>
    </citation>
    <scope>NUCLEOTIDE SEQUENCE [LARGE SCALE GENOMIC DNA]</scope>
</reference>
<dbReference type="PANTHER" id="PTHR11177">
    <property type="entry name" value="CHITINASE"/>
    <property type="match status" value="1"/>
</dbReference>
<dbReference type="Pfam" id="PF00704">
    <property type="entry name" value="Glyco_hydro_18"/>
    <property type="match status" value="1"/>
</dbReference>
<dbReference type="Gene3D" id="3.10.50.10">
    <property type="match status" value="1"/>
</dbReference>
<dbReference type="PROSITE" id="PS50941">
    <property type="entry name" value="CHIT_BIND_I_2"/>
    <property type="match status" value="2"/>
</dbReference>
<dbReference type="InterPro" id="IPR018371">
    <property type="entry name" value="Chitin-binding_1_CS"/>
</dbReference>
<dbReference type="SMART" id="SM00636">
    <property type="entry name" value="Glyco_18"/>
    <property type="match status" value="1"/>
</dbReference>
<feature type="domain" description="Chitin-binding type-1" evidence="14">
    <location>
        <begin position="107"/>
        <end position="150"/>
    </location>
</feature>
<keyword evidence="6" id="KW-0146">Chitin degradation</keyword>
<organism evidence="16 17">
    <name type="scientific">Zymoseptoria tritici ST99CH_1E4</name>
    <dbReference type="NCBI Taxonomy" id="1276532"/>
    <lineage>
        <taxon>Eukaryota</taxon>
        <taxon>Fungi</taxon>
        <taxon>Dikarya</taxon>
        <taxon>Ascomycota</taxon>
        <taxon>Pezizomycotina</taxon>
        <taxon>Dothideomycetes</taxon>
        <taxon>Dothideomycetidae</taxon>
        <taxon>Mycosphaerellales</taxon>
        <taxon>Mycosphaerellaceae</taxon>
        <taxon>Zymoseptoria</taxon>
    </lineage>
</organism>
<dbReference type="InterPro" id="IPR001223">
    <property type="entry name" value="Glyco_hydro18_cat"/>
</dbReference>
<keyword evidence="13" id="KW-0812">Transmembrane</keyword>
<evidence type="ECO:0000256" key="9">
    <source>
        <dbReference type="ARBA" id="ARBA00023326"/>
    </source>
</evidence>
<evidence type="ECO:0000259" key="14">
    <source>
        <dbReference type="PROSITE" id="PS50941"/>
    </source>
</evidence>
<evidence type="ECO:0000256" key="10">
    <source>
        <dbReference type="PROSITE-ProRule" id="PRU00261"/>
    </source>
</evidence>
<dbReference type="SUPFAM" id="SSF54556">
    <property type="entry name" value="Chitinase insertion domain"/>
    <property type="match status" value="1"/>
</dbReference>
<feature type="disulfide bond" evidence="10">
    <location>
        <begin position="126"/>
        <end position="140"/>
    </location>
</feature>
<evidence type="ECO:0000256" key="5">
    <source>
        <dbReference type="ARBA" id="ARBA00022801"/>
    </source>
</evidence>
<comment type="catalytic activity">
    <reaction evidence="1">
        <text>Random endo-hydrolysis of N-acetyl-beta-D-glucosaminide (1-&gt;4)-beta-linkages in chitin and chitodextrins.</text>
        <dbReference type="EC" id="3.2.1.14"/>
    </reaction>
</comment>
<dbReference type="PROSITE" id="PS00026">
    <property type="entry name" value="CHIT_BIND_I_1"/>
    <property type="match status" value="1"/>
</dbReference>
<evidence type="ECO:0000256" key="12">
    <source>
        <dbReference type="SAM" id="MobiDB-lite"/>
    </source>
</evidence>
<evidence type="ECO:0000256" key="1">
    <source>
        <dbReference type="ARBA" id="ARBA00000822"/>
    </source>
</evidence>
<keyword evidence="9" id="KW-0624">Polysaccharide degradation</keyword>
<feature type="region of interest" description="Disordered" evidence="12">
    <location>
        <begin position="1148"/>
        <end position="1194"/>
    </location>
</feature>
<dbReference type="SUPFAM" id="SSF51445">
    <property type="entry name" value="(Trans)glycosidases"/>
    <property type="match status" value="1"/>
</dbReference>
<dbReference type="GO" id="GO:0000272">
    <property type="term" value="P:polysaccharide catabolic process"/>
    <property type="evidence" value="ECO:0007669"/>
    <property type="project" value="UniProtKB-KW"/>
</dbReference>
<dbReference type="Proteomes" id="UP000245764">
    <property type="component" value="Chromosome 8"/>
</dbReference>
<evidence type="ECO:0000256" key="11">
    <source>
        <dbReference type="RuleBase" id="RU000489"/>
    </source>
</evidence>
<sequence length="1194" mass="129369">MATSRNLIDKAGVYYALLCFGFLFFAFRSIPQHKSGELTITTSAGDVQVQSVGGYDSTPTNLTKRADEYSCSKEKPCGNGACCGGSGFCGYGPTYCGKDCVANCEAVAECGQFAKDPGTECPLKTCCSEFGFCGTTELFCGKKCQSNCVLHPKPPAASSSSSIHQKKVIGYYESWSARKACHKVNPIDLPLDALTHVNFAFAFIDPKTYDIVTMDGETPASLFQETTNLKLIKNDLSVWISVGGWTFSDNNTATQPLFGEIAASDSKRQQFAKNAVHFMQQYGFDGLDIDWEYPTAPDRGGKPDDTKNFVLLMEALRKEFDASGNKFGLTFTAPSSYWYLRHFDLPGLVKHVDWINLMSYDLHGAWDSDNPIGSIVQGHTNLTEIQLAAELFWRVDIPPEKVLIGFGFYGRSFTLADPSCIEPGCPFSGASRKGPCTKTGGILGYYEIQNIIKGADSKKRATVSPVHDEASAVNYLVFDNDQWISYDDAVTFKQKTEWADSIGLGGSLIWASDLDDDKYSAHTGLLGRPIKSNQELKLTNKALSNPQAVVQDLSGSNGQQCYKYSGPCIKLDDHEAMANACSGNTVVGWDDAGCGKKKCHCGKPICCPANTAPKGCVWRGDNNGKGAKSDCSGQCRPGEINIQGISSSRGGGFENDGNTNKCGRGKKVFCCPSPDYDSFAGKCGYTDCGKDCPLTETAIFEKTDGCFPGVGKKKFCCPTSVELRDCRWERGGAECANAVCSPTEIEVDRDSQFGSSFLHGCAFGRKQAACCTIKKRPPPAAICAADRCKLVPELCLASQDPGGALSARALQADLTPGTWNTSVYDLSKRWDNKADYQAHYFGALFIMVVAQAYPPSGELYGLGEVFRYVWRSVVGICTGQAVNQQVVADGNRPPGTENAQSEHIIDRQIMRRFVEQAAQGTTHDQPESRLPAIGRAWFDYHWHEPNAGLAAQPPVGGPHGLQPATPNDRVMECFGTYDNPRPLLGTDADINGAKGLLMDLRRPVAIDRITRAARVAVRDDTAQATTELLTLVQTGFAVFDYLNTPEATIMWNTVRSNVRLQLRYIEDAFGVPNQLLQRWWQLFTEEYFALIQRRAREWADEAIDIAGAPFMDAYNAGRTLQQHGPVMAALSVWRAQLEQRISMPVNTGWRLPELGDGSGGGPGPMGFPGSSGGFGSSGGSGSSSGSGSTSGSGS</sequence>
<evidence type="ECO:0000256" key="3">
    <source>
        <dbReference type="ARBA" id="ARBA00012729"/>
    </source>
</evidence>
<evidence type="ECO:0000256" key="8">
    <source>
        <dbReference type="ARBA" id="ARBA00023295"/>
    </source>
</evidence>
<dbReference type="EMBL" id="LT854260">
    <property type="protein sequence ID" value="SMR57274.1"/>
    <property type="molecule type" value="Genomic_DNA"/>
</dbReference>
<evidence type="ECO:0000313" key="16">
    <source>
        <dbReference type="EMBL" id="SMR57274.1"/>
    </source>
</evidence>
<keyword evidence="4 10" id="KW-0147">Chitin-binding</keyword>
<feature type="transmembrane region" description="Helical" evidence="13">
    <location>
        <begin position="12"/>
        <end position="30"/>
    </location>
</feature>
<evidence type="ECO:0000256" key="13">
    <source>
        <dbReference type="SAM" id="Phobius"/>
    </source>
</evidence>
<evidence type="ECO:0000256" key="2">
    <source>
        <dbReference type="ARBA" id="ARBA00008682"/>
    </source>
</evidence>
<feature type="disulfide bond" evidence="10">
    <location>
        <begin position="82"/>
        <end position="96"/>
    </location>
</feature>
<keyword evidence="5 11" id="KW-0378">Hydrolase</keyword>
<evidence type="ECO:0000259" key="15">
    <source>
        <dbReference type="PROSITE" id="PS51910"/>
    </source>
</evidence>
<dbReference type="SMART" id="SM00270">
    <property type="entry name" value="ChtBD1"/>
    <property type="match status" value="2"/>
</dbReference>
<dbReference type="EC" id="3.2.1.14" evidence="3"/>
<dbReference type="InterPro" id="IPR036861">
    <property type="entry name" value="Endochitinase-like_sf"/>
</dbReference>
<evidence type="ECO:0000256" key="7">
    <source>
        <dbReference type="ARBA" id="ARBA00023277"/>
    </source>
</evidence>
<dbReference type="InterPro" id="IPR011583">
    <property type="entry name" value="Chitinase_II/V-like_cat"/>
</dbReference>
<comment type="similarity">
    <text evidence="2">Belongs to the glycosyl hydrolase 18 family. Chitinase class V subfamily.</text>
</comment>
<keyword evidence="7" id="KW-0119">Carbohydrate metabolism</keyword>
<dbReference type="CDD" id="cd00035">
    <property type="entry name" value="ChtBD1"/>
    <property type="match status" value="1"/>
</dbReference>
<dbReference type="GO" id="GO:0008843">
    <property type="term" value="F:endochitinase activity"/>
    <property type="evidence" value="ECO:0007669"/>
    <property type="project" value="UniProtKB-EC"/>
</dbReference>
<feature type="disulfide bond" evidence="10">
    <location>
        <begin position="121"/>
        <end position="133"/>
    </location>
</feature>
<dbReference type="SUPFAM" id="SSF57016">
    <property type="entry name" value="Plant lectins/antimicrobial peptides"/>
    <property type="match status" value="1"/>
</dbReference>
<gene>
    <name evidence="16" type="ORF">ZT1E4_G8871</name>
</gene>
<keyword evidence="13" id="KW-0472">Membrane</keyword>
<dbReference type="PROSITE" id="PS51910">
    <property type="entry name" value="GH18_2"/>
    <property type="match status" value="1"/>
</dbReference>
<proteinExistence type="inferred from homology"/>
<protein>
    <recommendedName>
        <fullName evidence="3">chitinase</fullName>
        <ecNumber evidence="3">3.2.1.14</ecNumber>
    </recommendedName>
</protein>
<evidence type="ECO:0000313" key="17">
    <source>
        <dbReference type="Proteomes" id="UP000245764"/>
    </source>
</evidence>
<dbReference type="InterPro" id="IPR050314">
    <property type="entry name" value="Glycosyl_Hydrlase_18"/>
</dbReference>
<dbReference type="Gene3D" id="3.20.20.80">
    <property type="entry name" value="Glycosidases"/>
    <property type="match status" value="1"/>
</dbReference>
<accession>A0A2H1GUM8</accession>
<dbReference type="InterPro" id="IPR029070">
    <property type="entry name" value="Chitinase_insertion_sf"/>
</dbReference>
<dbReference type="Gene3D" id="3.30.60.10">
    <property type="entry name" value="Endochitinase-like"/>
    <property type="match status" value="1"/>
</dbReference>
<comment type="caution">
    <text evidence="10">Lacks conserved residue(s) required for the propagation of feature annotation.</text>
</comment>
<evidence type="ECO:0000256" key="4">
    <source>
        <dbReference type="ARBA" id="ARBA00022669"/>
    </source>
</evidence>
<dbReference type="AlphaFoldDB" id="A0A2H1GUM8"/>
<feature type="disulfide bond" evidence="10">
    <location>
        <begin position="100"/>
        <end position="104"/>
    </location>
</feature>
<feature type="disulfide bond" evidence="10">
    <location>
        <begin position="144"/>
        <end position="148"/>
    </location>
</feature>
<dbReference type="Pfam" id="PF00187">
    <property type="entry name" value="Chitin_bind_1"/>
    <property type="match status" value="1"/>
</dbReference>
<evidence type="ECO:0000256" key="6">
    <source>
        <dbReference type="ARBA" id="ARBA00023024"/>
    </source>
</evidence>